<reference evidence="2 3" key="1">
    <citation type="journal article" date="2016" name="Nat. Commun.">
        <title>Thousands of microbial genomes shed light on interconnected biogeochemical processes in an aquifer system.</title>
        <authorList>
            <person name="Anantharaman K."/>
            <person name="Brown C.T."/>
            <person name="Hug L.A."/>
            <person name="Sharon I."/>
            <person name="Castelle C.J."/>
            <person name="Probst A.J."/>
            <person name="Thomas B.C."/>
            <person name="Singh A."/>
            <person name="Wilkins M.J."/>
            <person name="Karaoz U."/>
            <person name="Brodie E.L."/>
            <person name="Williams K.H."/>
            <person name="Hubbard S.S."/>
            <person name="Banfield J.F."/>
        </authorList>
    </citation>
    <scope>NUCLEOTIDE SEQUENCE [LARGE SCALE GENOMIC DNA]</scope>
</reference>
<comment type="caution">
    <text evidence="2">The sequence shown here is derived from an EMBL/GenBank/DDBJ whole genome shotgun (WGS) entry which is preliminary data.</text>
</comment>
<dbReference type="EMBL" id="MGBR01000001">
    <property type="protein sequence ID" value="OGK74253.1"/>
    <property type="molecule type" value="Genomic_DNA"/>
</dbReference>
<protein>
    <submittedName>
        <fullName evidence="2">Uncharacterized protein</fullName>
    </submittedName>
</protein>
<proteinExistence type="predicted"/>
<keyword evidence="1" id="KW-0472">Membrane</keyword>
<feature type="transmembrane region" description="Helical" evidence="1">
    <location>
        <begin position="14"/>
        <end position="35"/>
    </location>
</feature>
<dbReference type="Proteomes" id="UP000177050">
    <property type="component" value="Unassembled WGS sequence"/>
</dbReference>
<evidence type="ECO:0000313" key="2">
    <source>
        <dbReference type="EMBL" id="OGK74253.1"/>
    </source>
</evidence>
<dbReference type="AlphaFoldDB" id="A0A1F7L2A6"/>
<name>A0A1F7L2A6_9BACT</name>
<evidence type="ECO:0000256" key="1">
    <source>
        <dbReference type="SAM" id="Phobius"/>
    </source>
</evidence>
<keyword evidence="1" id="KW-0812">Transmembrane</keyword>
<evidence type="ECO:0000313" key="3">
    <source>
        <dbReference type="Proteomes" id="UP000177050"/>
    </source>
</evidence>
<sequence length="250" mass="28168">MELLTKHGTHNNPVIKVIAAILFILFPIIGFAMGIQYQSIQSITNIDQIKTNADSINKTESNLNIQIDSNLKYIRLGNKYFDLNKTPDSSIGQIPNTKWFTILESNKEFGKTAKMFDYKIFPNTSVLIFTLALDPTLSTNEGMILYKTYFYNGNKSILVYESVWSYSHHPSVPRIGEISKDGQYLTLYIYGCWNCGGSAPETHIIDLKNSDNNYKNLGPIEKITWGNSGAYSYVDKTGKTISGSLKYPVD</sequence>
<keyword evidence="1" id="KW-1133">Transmembrane helix</keyword>
<gene>
    <name evidence="2" type="ORF">A3K52_05825</name>
</gene>
<accession>A0A1F7L2A6</accession>
<organism evidence="2 3">
    <name type="scientific">Candidatus Roizmanbacteria bacterium RIFOXYD1_FULL_38_12</name>
    <dbReference type="NCBI Taxonomy" id="1802093"/>
    <lineage>
        <taxon>Bacteria</taxon>
        <taxon>Candidatus Roizmaniibacteriota</taxon>
    </lineage>
</organism>